<evidence type="ECO:0000256" key="1">
    <source>
        <dbReference type="SAM" id="MobiDB-lite"/>
    </source>
</evidence>
<protein>
    <recommendedName>
        <fullName evidence="4">Integrase catalytic domain-containing protein</fullName>
    </recommendedName>
</protein>
<organism evidence="2 3">
    <name type="scientific">Mikania micrantha</name>
    <name type="common">bitter vine</name>
    <dbReference type="NCBI Taxonomy" id="192012"/>
    <lineage>
        <taxon>Eukaryota</taxon>
        <taxon>Viridiplantae</taxon>
        <taxon>Streptophyta</taxon>
        <taxon>Embryophyta</taxon>
        <taxon>Tracheophyta</taxon>
        <taxon>Spermatophyta</taxon>
        <taxon>Magnoliopsida</taxon>
        <taxon>eudicotyledons</taxon>
        <taxon>Gunneridae</taxon>
        <taxon>Pentapetalae</taxon>
        <taxon>asterids</taxon>
        <taxon>campanulids</taxon>
        <taxon>Asterales</taxon>
        <taxon>Asteraceae</taxon>
        <taxon>Asteroideae</taxon>
        <taxon>Heliantheae alliance</taxon>
        <taxon>Eupatorieae</taxon>
        <taxon>Mikania</taxon>
    </lineage>
</organism>
<dbReference type="SUPFAM" id="SSF53098">
    <property type="entry name" value="Ribonuclease H-like"/>
    <property type="match status" value="1"/>
</dbReference>
<dbReference type="InterPro" id="IPR036397">
    <property type="entry name" value="RNaseH_sf"/>
</dbReference>
<feature type="region of interest" description="Disordered" evidence="1">
    <location>
        <begin position="151"/>
        <end position="194"/>
    </location>
</feature>
<accession>A0A5N6MB64</accession>
<evidence type="ECO:0000313" key="2">
    <source>
        <dbReference type="EMBL" id="KAD3337692.1"/>
    </source>
</evidence>
<sequence>MADKEAPPNQLAMVDRSIKSHSRTAVDPKKDNAAIALLYQALPEDLVIQVAYCERAAEIWETIKTRHVGVERVMEARLHTRQSFPSQSSFRSKTLLEQAYVDLCGPITPATSARNRYILLFVDDHSRFMRPYMLKTKDEALEKFKTFKAPVENHPESTVSGRGPMLPESATRVYGDSDPSIAEGETYDGTPPQG</sequence>
<keyword evidence="3" id="KW-1185">Reference proteome</keyword>
<dbReference type="Gene3D" id="3.30.420.10">
    <property type="entry name" value="Ribonuclease H-like superfamily/Ribonuclease H"/>
    <property type="match status" value="1"/>
</dbReference>
<dbReference type="OrthoDB" id="1194466at2759"/>
<comment type="caution">
    <text evidence="2">The sequence shown here is derived from an EMBL/GenBank/DDBJ whole genome shotgun (WGS) entry which is preliminary data.</text>
</comment>
<gene>
    <name evidence="2" type="ORF">E3N88_33212</name>
</gene>
<proteinExistence type="predicted"/>
<name>A0A5N6MB64_9ASTR</name>
<evidence type="ECO:0000313" key="3">
    <source>
        <dbReference type="Proteomes" id="UP000326396"/>
    </source>
</evidence>
<evidence type="ECO:0008006" key="4">
    <source>
        <dbReference type="Google" id="ProtNLM"/>
    </source>
</evidence>
<dbReference type="InterPro" id="IPR012337">
    <property type="entry name" value="RNaseH-like_sf"/>
</dbReference>
<dbReference type="PANTHER" id="PTHR42648">
    <property type="entry name" value="TRANSPOSASE, PUTATIVE-RELATED"/>
    <property type="match status" value="1"/>
</dbReference>
<dbReference type="InterPro" id="IPR039537">
    <property type="entry name" value="Retrotran_Ty1/copia-like"/>
</dbReference>
<dbReference type="PANTHER" id="PTHR42648:SF25">
    <property type="entry name" value="RNA-DIRECTED DNA POLYMERASE"/>
    <property type="match status" value="1"/>
</dbReference>
<dbReference type="GO" id="GO:0003676">
    <property type="term" value="F:nucleic acid binding"/>
    <property type="evidence" value="ECO:0007669"/>
    <property type="project" value="InterPro"/>
</dbReference>
<dbReference type="AlphaFoldDB" id="A0A5N6MB64"/>
<dbReference type="EMBL" id="SZYD01000016">
    <property type="protein sequence ID" value="KAD3337692.1"/>
    <property type="molecule type" value="Genomic_DNA"/>
</dbReference>
<dbReference type="Proteomes" id="UP000326396">
    <property type="component" value="Linkage Group LG6"/>
</dbReference>
<reference evidence="2 3" key="1">
    <citation type="submission" date="2019-05" db="EMBL/GenBank/DDBJ databases">
        <title>Mikania micrantha, genome provides insights into the molecular mechanism of rapid growth.</title>
        <authorList>
            <person name="Liu B."/>
        </authorList>
    </citation>
    <scope>NUCLEOTIDE SEQUENCE [LARGE SCALE GENOMIC DNA]</scope>
    <source>
        <strain evidence="2">NLD-2019</strain>
        <tissue evidence="2">Leaf</tissue>
    </source>
</reference>